<evidence type="ECO:0000256" key="1">
    <source>
        <dbReference type="SAM" id="Phobius"/>
    </source>
</evidence>
<dbReference type="STRING" id="279238.Saro_1345"/>
<feature type="transmembrane region" description="Helical" evidence="1">
    <location>
        <begin position="177"/>
        <end position="206"/>
    </location>
</feature>
<keyword evidence="1" id="KW-1133">Transmembrane helix</keyword>
<dbReference type="GO" id="GO:0004175">
    <property type="term" value="F:endopeptidase activity"/>
    <property type="evidence" value="ECO:0007669"/>
    <property type="project" value="UniProtKB-ARBA"/>
</dbReference>
<protein>
    <submittedName>
        <fullName evidence="3">Abortive infection protein</fullName>
    </submittedName>
</protein>
<sequence>MGDRYFTVSPWQMAVAFIALFTVYQSAEGIGALVLDSSAAQGALMLAALLLAWPIGRWLLRAKGYAAYGLAWQPRVPIWIVAGILLSIIGKAVAIFVGLRIGAYSPGHEAPTGLTVGGVAFTLLATFVASTTEDIITRGFWWRVQPIAATAARFVIASALIYVLNHVFRLGNGPAEWFMLACLGVTYAIALARTASLWAAVGLHWGWNLANGLVDGLVSLDANTAITPYLSGVTNLVLAVIVLVSPIWKANGSTD</sequence>
<keyword evidence="1" id="KW-0472">Membrane</keyword>
<keyword evidence="4" id="KW-1185">Reference proteome</keyword>
<gene>
    <name evidence="3" type="ordered locus">Saro_1345</name>
</gene>
<dbReference type="GO" id="GO:0080120">
    <property type="term" value="P:CAAX-box protein maturation"/>
    <property type="evidence" value="ECO:0007669"/>
    <property type="project" value="UniProtKB-ARBA"/>
</dbReference>
<dbReference type="AlphaFoldDB" id="Q2G8N4"/>
<accession>Q2G8N4</accession>
<evidence type="ECO:0000313" key="3">
    <source>
        <dbReference type="EMBL" id="ABD25789.1"/>
    </source>
</evidence>
<reference evidence="4" key="1">
    <citation type="submission" date="2006-01" db="EMBL/GenBank/DDBJ databases">
        <title>Complete sequence of Novosphingobium aromaticivorans DSM 12444.</title>
        <authorList>
            <consortium name="US DOE Joint Genome Institute"/>
            <person name="Copeland A."/>
            <person name="Lucas S."/>
            <person name="Lapidus A."/>
            <person name="Barry K."/>
            <person name="Detter J.C."/>
            <person name="Glavina T."/>
            <person name="Hammon N."/>
            <person name="Israni S."/>
            <person name="Pitluck S."/>
            <person name="Chain P."/>
            <person name="Malfatti S."/>
            <person name="Shin M."/>
            <person name="Vergez L."/>
            <person name="Schmutz J."/>
            <person name="Larimer F."/>
            <person name="Land M."/>
            <person name="Kyrpides N."/>
            <person name="Ivanova N."/>
            <person name="Fredrickson J."/>
            <person name="Balkwill D."/>
            <person name="Romine M.F."/>
            <person name="Richardson P."/>
        </authorList>
    </citation>
    <scope>NUCLEOTIDE SEQUENCE [LARGE SCALE GENOMIC DNA]</scope>
    <source>
        <strain evidence="4">ATCC 700278 / DSM 12444 / CCUG 56034 / CIP 105152 / NBRC 16084 / F199</strain>
    </source>
</reference>
<dbReference type="HOGENOM" id="CLU_1105582_0_0_5"/>
<dbReference type="KEGG" id="nar:Saro_1345"/>
<keyword evidence="1" id="KW-0812">Transmembrane</keyword>
<feature type="transmembrane region" description="Helical" evidence="1">
    <location>
        <begin position="42"/>
        <end position="60"/>
    </location>
</feature>
<feature type="domain" description="CAAX prenyl protease 2/Lysostaphin resistance protein A-like" evidence="2">
    <location>
        <begin position="119"/>
        <end position="209"/>
    </location>
</feature>
<dbReference type="eggNOG" id="COG1266">
    <property type="taxonomic scope" value="Bacteria"/>
</dbReference>
<dbReference type="Pfam" id="PF02517">
    <property type="entry name" value="Rce1-like"/>
    <property type="match status" value="1"/>
</dbReference>
<dbReference type="EMBL" id="CP000248">
    <property type="protein sequence ID" value="ABD25789.1"/>
    <property type="molecule type" value="Genomic_DNA"/>
</dbReference>
<proteinExistence type="predicted"/>
<dbReference type="InterPro" id="IPR003675">
    <property type="entry name" value="Rce1/LyrA-like_dom"/>
</dbReference>
<feature type="transmembrane region" description="Helical" evidence="1">
    <location>
        <begin position="12"/>
        <end position="35"/>
    </location>
</feature>
<evidence type="ECO:0000313" key="4">
    <source>
        <dbReference type="Proteomes" id="UP000009134"/>
    </source>
</evidence>
<feature type="transmembrane region" description="Helical" evidence="1">
    <location>
        <begin position="226"/>
        <end position="248"/>
    </location>
</feature>
<feature type="transmembrane region" description="Helical" evidence="1">
    <location>
        <begin position="113"/>
        <end position="132"/>
    </location>
</feature>
<dbReference type="Proteomes" id="UP000009134">
    <property type="component" value="Chromosome"/>
</dbReference>
<name>Q2G8N4_NOVAD</name>
<evidence type="ECO:0000259" key="2">
    <source>
        <dbReference type="Pfam" id="PF02517"/>
    </source>
</evidence>
<feature type="transmembrane region" description="Helical" evidence="1">
    <location>
        <begin position="80"/>
        <end position="101"/>
    </location>
</feature>
<feature type="transmembrane region" description="Helical" evidence="1">
    <location>
        <begin position="144"/>
        <end position="165"/>
    </location>
</feature>
<organism evidence="3 4">
    <name type="scientific">Novosphingobium aromaticivorans (strain ATCC 700278 / DSM 12444 / CCUG 56034 / CIP 105152 / NBRC 16084 / F199)</name>
    <dbReference type="NCBI Taxonomy" id="279238"/>
    <lineage>
        <taxon>Bacteria</taxon>
        <taxon>Pseudomonadati</taxon>
        <taxon>Pseudomonadota</taxon>
        <taxon>Alphaproteobacteria</taxon>
        <taxon>Sphingomonadales</taxon>
        <taxon>Sphingomonadaceae</taxon>
        <taxon>Novosphingobium</taxon>
    </lineage>
</organism>